<proteinExistence type="predicted"/>
<evidence type="ECO:0000313" key="2">
    <source>
        <dbReference type="EMBL" id="KAJ8428715.1"/>
    </source>
</evidence>
<protein>
    <submittedName>
        <fullName evidence="2">Uncharacterized protein</fullName>
    </submittedName>
</protein>
<feature type="region of interest" description="Disordered" evidence="1">
    <location>
        <begin position="33"/>
        <end position="125"/>
    </location>
</feature>
<dbReference type="Proteomes" id="UP001153076">
    <property type="component" value="Unassembled WGS sequence"/>
</dbReference>
<dbReference type="EMBL" id="JAKOGI010000977">
    <property type="protein sequence ID" value="KAJ8428715.1"/>
    <property type="molecule type" value="Genomic_DNA"/>
</dbReference>
<reference evidence="2" key="1">
    <citation type="submission" date="2022-04" db="EMBL/GenBank/DDBJ databases">
        <title>Carnegiea gigantea Genome sequencing and assembly v2.</title>
        <authorList>
            <person name="Copetti D."/>
            <person name="Sanderson M.J."/>
            <person name="Burquez A."/>
            <person name="Wojciechowski M.F."/>
        </authorList>
    </citation>
    <scope>NUCLEOTIDE SEQUENCE</scope>
    <source>
        <strain evidence="2">SGP5-SGP5p</strain>
        <tissue evidence="2">Aerial part</tissue>
    </source>
</reference>
<accession>A0A9Q1Q4N3</accession>
<sequence>MSTVTDAIMQHVLKQVKRTVKAASSTRPLPRFEYVPTTSWEPSHRDDPVMSHRRSKRMRESPHTNGDRQTQGENQDWSTPNIATIQATASQQRQLRPRRRMLRIPDEHPSERSTSKRRGLEVKPLKDTERQSIILTVNAQEVPLRRGMARVRDHPMLKRSALMISVPKPYNVREYYEFHKQNGHTTAERQELRKALSWRIRGRLTDF</sequence>
<organism evidence="2 3">
    <name type="scientific">Carnegiea gigantea</name>
    <dbReference type="NCBI Taxonomy" id="171969"/>
    <lineage>
        <taxon>Eukaryota</taxon>
        <taxon>Viridiplantae</taxon>
        <taxon>Streptophyta</taxon>
        <taxon>Embryophyta</taxon>
        <taxon>Tracheophyta</taxon>
        <taxon>Spermatophyta</taxon>
        <taxon>Magnoliopsida</taxon>
        <taxon>eudicotyledons</taxon>
        <taxon>Gunneridae</taxon>
        <taxon>Pentapetalae</taxon>
        <taxon>Caryophyllales</taxon>
        <taxon>Cactineae</taxon>
        <taxon>Cactaceae</taxon>
        <taxon>Cactoideae</taxon>
        <taxon>Echinocereeae</taxon>
        <taxon>Carnegiea</taxon>
    </lineage>
</organism>
<name>A0A9Q1Q4N3_9CARY</name>
<comment type="caution">
    <text evidence="2">The sequence shown here is derived from an EMBL/GenBank/DDBJ whole genome shotgun (WGS) entry which is preliminary data.</text>
</comment>
<gene>
    <name evidence="2" type="ORF">Cgig2_028198</name>
</gene>
<evidence type="ECO:0000256" key="1">
    <source>
        <dbReference type="SAM" id="MobiDB-lite"/>
    </source>
</evidence>
<feature type="compositionally biased region" description="Polar residues" evidence="1">
    <location>
        <begin position="67"/>
        <end position="90"/>
    </location>
</feature>
<dbReference type="OrthoDB" id="1752268at2759"/>
<keyword evidence="3" id="KW-1185">Reference proteome</keyword>
<feature type="compositionally biased region" description="Basic and acidic residues" evidence="1">
    <location>
        <begin position="103"/>
        <end position="125"/>
    </location>
</feature>
<dbReference type="AlphaFoldDB" id="A0A9Q1Q4N3"/>
<evidence type="ECO:0000313" key="3">
    <source>
        <dbReference type="Proteomes" id="UP001153076"/>
    </source>
</evidence>